<evidence type="ECO:0000313" key="3">
    <source>
        <dbReference type="Proteomes" id="UP001199915"/>
    </source>
</evidence>
<dbReference type="AlphaFoldDB" id="A0AAE3EXZ3"/>
<accession>A0AAE3EXZ3</accession>
<keyword evidence="1" id="KW-0472">Membrane</keyword>
<organism evidence="2 3">
    <name type="scientific">Fusicatenibacter saccharivorans</name>
    <dbReference type="NCBI Taxonomy" id="1150298"/>
    <lineage>
        <taxon>Bacteria</taxon>
        <taxon>Bacillati</taxon>
        <taxon>Bacillota</taxon>
        <taxon>Clostridia</taxon>
        <taxon>Lachnospirales</taxon>
        <taxon>Lachnospiraceae</taxon>
        <taxon>Fusicatenibacter</taxon>
    </lineage>
</organism>
<proteinExistence type="predicted"/>
<keyword evidence="1" id="KW-1133">Transmembrane helix</keyword>
<protein>
    <submittedName>
        <fullName evidence="2">Uncharacterized protein</fullName>
    </submittedName>
</protein>
<comment type="caution">
    <text evidence="2">The sequence shown here is derived from an EMBL/GenBank/DDBJ whole genome shotgun (WGS) entry which is preliminary data.</text>
</comment>
<gene>
    <name evidence="2" type="ORF">L0N21_00800</name>
</gene>
<dbReference type="RefSeq" id="WP_238032650.1">
    <property type="nucleotide sequence ID" value="NZ_JAKNFS010000001.1"/>
</dbReference>
<sequence length="408" mass="46442">MRKTMLQEWKRKGKKFRHEEKDGEETTELSVKIRAAKFRDLPMSLRILIVNLSLFLILCAVFFMAGAYLYAPQAAGRNYVEACLAGDWNSAYDVCQFPDSTFLSRKNYVNAMTWKAKQDGTDGQETPEIKSFFMRRKQNPETGENRIYTVRYTLKGVSDSQEETLEIAAGDTVKWNFKEWYVVPKDSYVTDVEITVPADASFYLDGVQVGKKYLKETADNVSIYKIPYLFHGGHTIELTEKQKDPYREIILVQDNSSMEFLPDLKLNDSTGKTIADRVEESLDKVFTAAAAGKSFSTIKNEFSADTAVQKNAKEQYQQLCDAYLNSDTNTGITSITVSSVSTTVTNESKQMKIETNVTAAIERRTRFLHFFRKTKTETITWKIESAVTLEKETWVMGSDFLKGVDLGK</sequence>
<dbReference type="EMBL" id="JAKNFS010000001">
    <property type="protein sequence ID" value="MCG4764065.1"/>
    <property type="molecule type" value="Genomic_DNA"/>
</dbReference>
<evidence type="ECO:0000256" key="1">
    <source>
        <dbReference type="SAM" id="Phobius"/>
    </source>
</evidence>
<reference evidence="2" key="1">
    <citation type="submission" date="2022-01" db="EMBL/GenBank/DDBJ databases">
        <title>Collection of gut derived symbiotic bacterial strains cultured from healthy donors.</title>
        <authorList>
            <person name="Lin H."/>
            <person name="Kohout C."/>
            <person name="Waligurski E."/>
            <person name="Pamer E.G."/>
        </authorList>
    </citation>
    <scope>NUCLEOTIDE SEQUENCE</scope>
    <source>
        <strain evidence="2">DFI.5.49</strain>
    </source>
</reference>
<name>A0AAE3EXZ3_9FIRM</name>
<keyword evidence="1" id="KW-0812">Transmembrane</keyword>
<feature type="transmembrane region" description="Helical" evidence="1">
    <location>
        <begin position="47"/>
        <end position="71"/>
    </location>
</feature>
<evidence type="ECO:0000313" key="2">
    <source>
        <dbReference type="EMBL" id="MCG4764065.1"/>
    </source>
</evidence>
<dbReference type="Proteomes" id="UP001199915">
    <property type="component" value="Unassembled WGS sequence"/>
</dbReference>